<dbReference type="EMBL" id="FUYQ01000004">
    <property type="protein sequence ID" value="SKB37405.1"/>
    <property type="molecule type" value="Genomic_DNA"/>
</dbReference>
<keyword evidence="2" id="KW-0663">Pyridoxal phosphate</keyword>
<dbReference type="InterPro" id="IPR004839">
    <property type="entry name" value="Aminotransferase_I/II_large"/>
</dbReference>
<dbReference type="EC" id="2.6.1.-" evidence="3"/>
<name>A0A1T5AR97_9BACT</name>
<dbReference type="Gene3D" id="3.40.640.10">
    <property type="entry name" value="Type I PLP-dependent aspartate aminotransferase-like (Major domain)"/>
    <property type="match status" value="1"/>
</dbReference>
<protein>
    <recommendedName>
        <fullName evidence="3">Aminotransferase</fullName>
        <ecNumber evidence="3">2.6.1.-</ecNumber>
    </recommendedName>
</protein>
<evidence type="ECO:0000313" key="5">
    <source>
        <dbReference type="EMBL" id="SKB37405.1"/>
    </source>
</evidence>
<sequence length="360" mass="41032">MLPGFLLPEFLITKYKIMLFGHGDDYFNSQTEVKINFSSNVWHGANLEKLKEHLNTQFDKLSRYPEPDAATLKRLLARRHEVNEENVVVTNGSVSAFYLIAQAWRGASSLIAVPSFSEYEDACCLHEHKVSFFSTGDDLQEVSFEGQDFCWICNPNNPDGKMIHRSELLALIAANRNTIFVVDQAYVAFTTEDLLKPADVKNNPNLVIIQSISKAYNIPGLRIGYVIAQSDITERINKYLIPWSINAFAIEASKYILIHPAQFTLPVRKWQRETAEFIYQLNKLDGIEVLPTASTFFLVRLKTGVAADLKNWLLTTYGILIRDASNFRGLDETYFRISTQTADENRQFTEALAEWLSLQK</sequence>
<dbReference type="AlphaFoldDB" id="A0A1T5AR97"/>
<gene>
    <name evidence="5" type="ORF">SAMN05660349_00825</name>
</gene>
<evidence type="ECO:0000259" key="4">
    <source>
        <dbReference type="Pfam" id="PF00155"/>
    </source>
</evidence>
<dbReference type="GO" id="GO:0008483">
    <property type="term" value="F:transaminase activity"/>
    <property type="evidence" value="ECO:0007669"/>
    <property type="project" value="UniProtKB-KW"/>
</dbReference>
<dbReference type="Gene3D" id="3.90.1150.10">
    <property type="entry name" value="Aspartate Aminotransferase, domain 1"/>
    <property type="match status" value="1"/>
</dbReference>
<evidence type="ECO:0000256" key="2">
    <source>
        <dbReference type="ARBA" id="ARBA00022898"/>
    </source>
</evidence>
<accession>A0A1T5AR97</accession>
<dbReference type="InterPro" id="IPR015422">
    <property type="entry name" value="PyrdxlP-dep_Trfase_small"/>
</dbReference>
<evidence type="ECO:0000256" key="1">
    <source>
        <dbReference type="ARBA" id="ARBA00001933"/>
    </source>
</evidence>
<dbReference type="InterPro" id="IPR004838">
    <property type="entry name" value="NHTrfase_class1_PyrdxlP-BS"/>
</dbReference>
<dbReference type="PANTHER" id="PTHR42885:SF1">
    <property type="entry name" value="THREONINE-PHOSPHATE DECARBOXYLASE"/>
    <property type="match status" value="1"/>
</dbReference>
<comment type="similarity">
    <text evidence="3">Belongs to the class-I pyridoxal-phosphate-dependent aminotransferase family.</text>
</comment>
<dbReference type="InterPro" id="IPR015424">
    <property type="entry name" value="PyrdxlP-dep_Trfase"/>
</dbReference>
<dbReference type="PANTHER" id="PTHR42885">
    <property type="entry name" value="HISTIDINOL-PHOSPHATE AMINOTRANSFERASE-RELATED"/>
    <property type="match status" value="1"/>
</dbReference>
<reference evidence="6" key="1">
    <citation type="submission" date="2017-02" db="EMBL/GenBank/DDBJ databases">
        <authorList>
            <person name="Varghese N."/>
            <person name="Submissions S."/>
        </authorList>
    </citation>
    <scope>NUCLEOTIDE SEQUENCE [LARGE SCALE GENOMIC DNA]</scope>
    <source>
        <strain evidence="6">DSM 24967</strain>
    </source>
</reference>
<dbReference type="CDD" id="cd00609">
    <property type="entry name" value="AAT_like"/>
    <property type="match status" value="1"/>
</dbReference>
<dbReference type="PROSITE" id="PS00105">
    <property type="entry name" value="AA_TRANSFER_CLASS_1"/>
    <property type="match status" value="1"/>
</dbReference>
<dbReference type="Pfam" id="PF00155">
    <property type="entry name" value="Aminotran_1_2"/>
    <property type="match status" value="1"/>
</dbReference>
<proteinExistence type="inferred from homology"/>
<keyword evidence="3" id="KW-0032">Aminotransferase</keyword>
<evidence type="ECO:0000256" key="3">
    <source>
        <dbReference type="RuleBase" id="RU000481"/>
    </source>
</evidence>
<dbReference type="SUPFAM" id="SSF53383">
    <property type="entry name" value="PLP-dependent transferases"/>
    <property type="match status" value="1"/>
</dbReference>
<dbReference type="Proteomes" id="UP000190852">
    <property type="component" value="Unassembled WGS sequence"/>
</dbReference>
<dbReference type="InterPro" id="IPR015421">
    <property type="entry name" value="PyrdxlP-dep_Trfase_major"/>
</dbReference>
<evidence type="ECO:0000313" key="6">
    <source>
        <dbReference type="Proteomes" id="UP000190852"/>
    </source>
</evidence>
<comment type="cofactor">
    <cofactor evidence="1 3">
        <name>pyridoxal 5'-phosphate</name>
        <dbReference type="ChEBI" id="CHEBI:597326"/>
    </cofactor>
</comment>
<keyword evidence="3" id="KW-0808">Transferase</keyword>
<organism evidence="5 6">
    <name type="scientific">Parabacteroides chartae</name>
    <dbReference type="NCBI Taxonomy" id="1037355"/>
    <lineage>
        <taxon>Bacteria</taxon>
        <taxon>Pseudomonadati</taxon>
        <taxon>Bacteroidota</taxon>
        <taxon>Bacteroidia</taxon>
        <taxon>Bacteroidales</taxon>
        <taxon>Tannerellaceae</taxon>
        <taxon>Parabacteroides</taxon>
    </lineage>
</organism>
<keyword evidence="6" id="KW-1185">Reference proteome</keyword>
<feature type="domain" description="Aminotransferase class I/classII large" evidence="4">
    <location>
        <begin position="34"/>
        <end position="352"/>
    </location>
</feature>
<dbReference type="GO" id="GO:0030170">
    <property type="term" value="F:pyridoxal phosphate binding"/>
    <property type="evidence" value="ECO:0007669"/>
    <property type="project" value="InterPro"/>
</dbReference>